<evidence type="ECO:0000313" key="11">
    <source>
        <dbReference type="Proteomes" id="UP000069906"/>
    </source>
</evidence>
<evidence type="ECO:0000256" key="7">
    <source>
        <dbReference type="SAM" id="Phobius"/>
    </source>
</evidence>
<organism evidence="8 11">
    <name type="scientific">Halanaeroarchaeum sulfurireducens</name>
    <dbReference type="NCBI Taxonomy" id="1604004"/>
    <lineage>
        <taxon>Archaea</taxon>
        <taxon>Methanobacteriati</taxon>
        <taxon>Methanobacteriota</taxon>
        <taxon>Stenosarchaea group</taxon>
        <taxon>Halobacteria</taxon>
        <taxon>Halobacteriales</taxon>
        <taxon>Halobacteriaceae</taxon>
        <taxon>Halanaeroarchaeum</taxon>
    </lineage>
</organism>
<evidence type="ECO:0000256" key="4">
    <source>
        <dbReference type="ARBA" id="ARBA00022692"/>
    </source>
</evidence>
<dbReference type="Proteomes" id="UP000069906">
    <property type="component" value="Chromosome"/>
</dbReference>
<feature type="transmembrane region" description="Helical" evidence="7">
    <location>
        <begin position="12"/>
        <end position="30"/>
    </location>
</feature>
<keyword evidence="3" id="KW-1003">Cell membrane</keyword>
<dbReference type="GO" id="GO:0055085">
    <property type="term" value="P:transmembrane transport"/>
    <property type="evidence" value="ECO:0007669"/>
    <property type="project" value="InterPro"/>
</dbReference>
<evidence type="ECO:0008006" key="12">
    <source>
        <dbReference type="Google" id="ProtNLM"/>
    </source>
</evidence>
<evidence type="ECO:0000313" key="8">
    <source>
        <dbReference type="EMBL" id="AKH96979.1"/>
    </source>
</evidence>
<feature type="transmembrane region" description="Helical" evidence="7">
    <location>
        <begin position="192"/>
        <end position="213"/>
    </location>
</feature>
<evidence type="ECO:0000256" key="6">
    <source>
        <dbReference type="ARBA" id="ARBA00023136"/>
    </source>
</evidence>
<feature type="transmembrane region" description="Helical" evidence="7">
    <location>
        <begin position="42"/>
        <end position="61"/>
    </location>
</feature>
<keyword evidence="6 7" id="KW-0472">Membrane</keyword>
<dbReference type="OrthoDB" id="147743at2157"/>
<accession>A0A0F7PBG1</accession>
<evidence type="ECO:0000313" key="10">
    <source>
        <dbReference type="Proteomes" id="UP000060390"/>
    </source>
</evidence>
<evidence type="ECO:0000313" key="9">
    <source>
        <dbReference type="EMBL" id="ALG81380.1"/>
    </source>
</evidence>
<reference evidence="10" key="2">
    <citation type="submission" date="2015-05" db="EMBL/GenBank/DDBJ databases">
        <title>Complete genome sequence of Halanaeroarchaeum sulfurireducens type strain M27-SA2, a sulfate-reducer haloarchaeon from marine anoxic lake Medee.</title>
        <authorList>
            <person name="Messina E."/>
            <person name="Kublanov I.V."/>
            <person name="Toshchakov S."/>
            <person name="Arcadi E."/>
            <person name="La Spada G."/>
            <person name="La Cono V."/>
            <person name="Yakimov M.M."/>
        </authorList>
    </citation>
    <scope>NUCLEOTIDE SEQUENCE [LARGE SCALE GENOMIC DNA]</scope>
    <source>
        <strain evidence="10">M27-SA2</strain>
    </source>
</reference>
<dbReference type="PANTHER" id="PTHR36838">
    <property type="entry name" value="AUXIN EFFLUX CARRIER FAMILY PROTEIN"/>
    <property type="match status" value="1"/>
</dbReference>
<evidence type="ECO:0000256" key="2">
    <source>
        <dbReference type="ARBA" id="ARBA00022448"/>
    </source>
</evidence>
<feature type="transmembrane region" description="Helical" evidence="7">
    <location>
        <begin position="294"/>
        <end position="317"/>
    </location>
</feature>
<gene>
    <name evidence="9" type="ORF">HLASA_0475</name>
    <name evidence="8" type="ORF">HLASF_0478</name>
</gene>
<dbReference type="EMBL" id="CP011564">
    <property type="protein sequence ID" value="ALG81380.1"/>
    <property type="molecule type" value="Genomic_DNA"/>
</dbReference>
<keyword evidence="4 7" id="KW-0812">Transmembrane</keyword>
<evidence type="ECO:0000256" key="3">
    <source>
        <dbReference type="ARBA" id="ARBA00022475"/>
    </source>
</evidence>
<proteinExistence type="predicted"/>
<protein>
    <recommendedName>
        <fullName evidence="12">Permease</fullName>
    </recommendedName>
</protein>
<dbReference type="GO" id="GO:0016020">
    <property type="term" value="C:membrane"/>
    <property type="evidence" value="ECO:0007669"/>
    <property type="project" value="UniProtKB-SubCell"/>
</dbReference>
<sequence>MATSLSGAFTTAVMPIIAVAVVGYLFASVYDIDIDPVNTVGLYIMIPALAFHSIATTQLGGGEVMKLTAGVVGYAAIMVVIAGAIGRFVGTSETLLGALMLASAFPNSGFIGIPLSEFAFGEIGRTTAVLYLTIQNVVVYTLGVYIASRGTDRDPRESVLEIFRLPLIYAVILAVLFRVLGVLPTNGGATAGAIMDTIQIVGDASIPLMLLIVGMKLAETDIQALSKTVTPTVLKLGVAPVVAFGIALVLGFDNLTVARTFVLESATPAATIPLALLIEYSPDVGPDEIDPAEYLSTVIFVTTVLSIGVLTVLVFVFQSEMVF</sequence>
<dbReference type="Pfam" id="PF03547">
    <property type="entry name" value="Mem_trans"/>
    <property type="match status" value="1"/>
</dbReference>
<dbReference type="RefSeq" id="WP_079977763.1">
    <property type="nucleotide sequence ID" value="NZ_CP008874.1"/>
</dbReference>
<reference evidence="9 10" key="3">
    <citation type="journal article" date="2016" name="Stand. Genomic Sci.">
        <title>Complete genome sequence of 'Halanaeroarchaeum sulfurireducens' M27-SA2, a sulfur-reducing and acetate-oxidizing haloarchaeon from the deep-sea hypersaline anoxic lake Medee.</title>
        <authorList>
            <person name="Messina E."/>
            <person name="Sorokin D.Y."/>
            <person name="Kublanov I.V."/>
            <person name="Toshchakov S."/>
            <person name="Lopatina A."/>
            <person name="Arcadi E."/>
            <person name="Smedile F."/>
            <person name="La Spada G."/>
            <person name="La Cono V."/>
            <person name="Yakimov M.M."/>
        </authorList>
    </citation>
    <scope>NUCLEOTIDE SEQUENCE [LARGE SCALE GENOMIC DNA]</scope>
    <source>
        <strain evidence="9 10">M27-SA2</strain>
    </source>
</reference>
<dbReference type="KEGG" id="hsu:HLASF_0478"/>
<comment type="subcellular location">
    <subcellularLocation>
        <location evidence="1">Membrane</location>
        <topology evidence="1">Multi-pass membrane protein</topology>
    </subcellularLocation>
</comment>
<feature type="transmembrane region" description="Helical" evidence="7">
    <location>
        <begin position="67"/>
        <end position="89"/>
    </location>
</feature>
<dbReference type="PATRIC" id="fig|1604004.4.peg.501"/>
<keyword evidence="11" id="KW-1185">Reference proteome</keyword>
<feature type="transmembrane region" description="Helical" evidence="7">
    <location>
        <begin position="233"/>
        <end position="252"/>
    </location>
</feature>
<dbReference type="EMBL" id="CP008874">
    <property type="protein sequence ID" value="AKH96979.1"/>
    <property type="molecule type" value="Genomic_DNA"/>
</dbReference>
<dbReference type="STRING" id="1604004.HLASA_0475"/>
<evidence type="ECO:0000256" key="5">
    <source>
        <dbReference type="ARBA" id="ARBA00022989"/>
    </source>
</evidence>
<evidence type="ECO:0000256" key="1">
    <source>
        <dbReference type="ARBA" id="ARBA00004141"/>
    </source>
</evidence>
<reference evidence="8 11" key="1">
    <citation type="journal article" date="2015" name="ISME J.">
        <title>Elemental sulfur and acetate can support life of a novel strictly anaerobic haloarchaeon.</title>
        <authorList>
            <person name="Sorokin D.Y."/>
            <person name="Kublanov I.V."/>
            <person name="Gavrilov S.N."/>
            <person name="Rojo D."/>
            <person name="Roman P."/>
            <person name="Golyshin P.N."/>
            <person name="Slepak V.Z."/>
            <person name="Smedile F."/>
            <person name="Ferrer M."/>
            <person name="Messina E."/>
            <person name="La Cono V."/>
            <person name="Yakimov M.M."/>
        </authorList>
    </citation>
    <scope>NUCLEOTIDE SEQUENCE [LARGE SCALE GENOMIC DNA]</scope>
    <source>
        <strain evidence="8 11">HSR2</strain>
    </source>
</reference>
<dbReference type="PANTHER" id="PTHR36838:SF1">
    <property type="entry name" value="SLR1864 PROTEIN"/>
    <property type="match status" value="1"/>
</dbReference>
<feature type="transmembrane region" description="Helical" evidence="7">
    <location>
        <begin position="128"/>
        <end position="147"/>
    </location>
</feature>
<dbReference type="AlphaFoldDB" id="A0A0F7PBG1"/>
<dbReference type="Proteomes" id="UP000060390">
    <property type="component" value="Chromosome"/>
</dbReference>
<feature type="transmembrane region" description="Helical" evidence="7">
    <location>
        <begin position="159"/>
        <end position="180"/>
    </location>
</feature>
<dbReference type="InterPro" id="IPR004776">
    <property type="entry name" value="Mem_transp_PIN-like"/>
</dbReference>
<keyword evidence="2" id="KW-0813">Transport</keyword>
<name>A0A0F7PBG1_9EURY</name>
<keyword evidence="5 7" id="KW-1133">Transmembrane helix</keyword>
<dbReference type="KEGG" id="hsf:HLASA_0475"/>
<feature type="transmembrane region" description="Helical" evidence="7">
    <location>
        <begin position="96"/>
        <end position="116"/>
    </location>
</feature>
<dbReference type="HOGENOM" id="CLU_056175_4_0_2"/>
<dbReference type="GeneID" id="26009842"/>